<keyword evidence="4 6" id="KW-1133">Transmembrane helix</keyword>
<dbReference type="EMBL" id="CP011853">
    <property type="protein sequence ID" value="ALG83513.1"/>
    <property type="molecule type" value="Genomic_DNA"/>
</dbReference>
<evidence type="ECO:0000256" key="2">
    <source>
        <dbReference type="ARBA" id="ARBA00022475"/>
    </source>
</evidence>
<feature type="domain" description="Type II secretion system protein GspF" evidence="7">
    <location>
        <begin position="97"/>
        <end position="218"/>
    </location>
</feature>
<evidence type="ECO:0000313" key="9">
    <source>
        <dbReference type="Proteomes" id="UP000063789"/>
    </source>
</evidence>
<feature type="transmembrane region" description="Helical" evidence="6">
    <location>
        <begin position="48"/>
        <end position="73"/>
    </location>
</feature>
<evidence type="ECO:0000256" key="3">
    <source>
        <dbReference type="ARBA" id="ARBA00022692"/>
    </source>
</evidence>
<proteinExistence type="predicted"/>
<keyword evidence="2" id="KW-1003">Cell membrane</keyword>
<feature type="transmembrane region" description="Helical" evidence="6">
    <location>
        <begin position="204"/>
        <end position="224"/>
    </location>
</feature>
<dbReference type="InterPro" id="IPR018076">
    <property type="entry name" value="T2SS_GspF_dom"/>
</dbReference>
<dbReference type="RefSeq" id="WP_062391468.1">
    <property type="nucleotide sequence ID" value="NZ_CP011853.1"/>
</dbReference>
<organism evidence="8 9">
    <name type="scientific">Gordonia phthalatica</name>
    <dbReference type="NCBI Taxonomy" id="1136941"/>
    <lineage>
        <taxon>Bacteria</taxon>
        <taxon>Bacillati</taxon>
        <taxon>Actinomycetota</taxon>
        <taxon>Actinomycetes</taxon>
        <taxon>Mycobacteriales</taxon>
        <taxon>Gordoniaceae</taxon>
        <taxon>Gordonia</taxon>
    </lineage>
</organism>
<gene>
    <name evidence="8" type="ORF">ACH46_02065</name>
</gene>
<sequence length="265" mass="26886">MIAAVFLMALAGVVVLWPVPEVHRRLASVAGVSERGPGGRWDPWTAVWAGPVAAVVTFGPAPAIAAMLVAGLVTRQRRRAERAAEADRDLRNLTAALAVMGAELSVGAPVVQACRAAASELVSADGDGPVGLELSRMAARAELGGTPGIASTTSAAVRRFAEAWSTSLRYGLPIGDVLAALRADLVARQEFAARTRAGLAGPRATAGVLAGLPILGLLLGEAMGAGPVGVLLRTSVGGILLVIGTGLSVGGVLWSARITDQVVSR</sequence>
<dbReference type="Proteomes" id="UP000063789">
    <property type="component" value="Chromosome"/>
</dbReference>
<evidence type="ECO:0000256" key="6">
    <source>
        <dbReference type="SAM" id="Phobius"/>
    </source>
</evidence>
<accession>A0A0N9NDB0</accession>
<protein>
    <recommendedName>
        <fullName evidence="7">Type II secretion system protein GspF domain-containing protein</fullName>
    </recommendedName>
</protein>
<keyword evidence="3 6" id="KW-0812">Transmembrane</keyword>
<dbReference type="KEGG" id="goq:ACH46_02065"/>
<evidence type="ECO:0000313" key="8">
    <source>
        <dbReference type="EMBL" id="ALG83513.1"/>
    </source>
</evidence>
<name>A0A0N9NDB0_9ACTN</name>
<evidence type="ECO:0000259" key="7">
    <source>
        <dbReference type="Pfam" id="PF00482"/>
    </source>
</evidence>
<feature type="transmembrane region" description="Helical" evidence="6">
    <location>
        <begin position="236"/>
        <end position="256"/>
    </location>
</feature>
<keyword evidence="9" id="KW-1185">Reference proteome</keyword>
<dbReference type="PANTHER" id="PTHR35007:SF4">
    <property type="entry name" value="CONSERVED TRANSMEMBRANE PROTEIN-RELATED"/>
    <property type="match status" value="1"/>
</dbReference>
<evidence type="ECO:0000256" key="4">
    <source>
        <dbReference type="ARBA" id="ARBA00022989"/>
    </source>
</evidence>
<evidence type="ECO:0000256" key="5">
    <source>
        <dbReference type="ARBA" id="ARBA00023136"/>
    </source>
</evidence>
<evidence type="ECO:0000256" key="1">
    <source>
        <dbReference type="ARBA" id="ARBA00004651"/>
    </source>
</evidence>
<keyword evidence="5 6" id="KW-0472">Membrane</keyword>
<dbReference type="PATRIC" id="fig|1136941.3.peg.414"/>
<dbReference type="PANTHER" id="PTHR35007">
    <property type="entry name" value="INTEGRAL MEMBRANE PROTEIN-RELATED"/>
    <property type="match status" value="1"/>
</dbReference>
<dbReference type="Pfam" id="PF00482">
    <property type="entry name" value="T2SSF"/>
    <property type="match status" value="1"/>
</dbReference>
<dbReference type="AlphaFoldDB" id="A0A0N9NDB0"/>
<dbReference type="GO" id="GO:0005886">
    <property type="term" value="C:plasma membrane"/>
    <property type="evidence" value="ECO:0007669"/>
    <property type="project" value="UniProtKB-SubCell"/>
</dbReference>
<reference evidence="9" key="1">
    <citation type="submission" date="2015-06" db="EMBL/GenBank/DDBJ databases">
        <title>Complete genome sequence and metabolic analysis of phthalate degradation pathway in Gordonia sp. QH-11.</title>
        <authorList>
            <person name="Jin D."/>
            <person name="Kong X."/>
            <person name="Bai Z."/>
        </authorList>
    </citation>
    <scope>NUCLEOTIDE SEQUENCE [LARGE SCALE GENOMIC DNA]</scope>
    <source>
        <strain evidence="9">QH-11</strain>
    </source>
</reference>
<comment type="subcellular location">
    <subcellularLocation>
        <location evidence="1">Cell membrane</location>
        <topology evidence="1">Multi-pass membrane protein</topology>
    </subcellularLocation>
</comment>
<dbReference type="STRING" id="1136941.ACH46_02065"/>
<reference evidence="8 9" key="2">
    <citation type="journal article" date="2017" name="Int. J. Syst. Evol. Microbiol.">
        <title>Gordonia phthalatica sp. nov., a di-n-butyl phthalate-degrading bacterium isolated from activated sludge.</title>
        <authorList>
            <person name="Jin D."/>
            <person name="Kong X."/>
            <person name="Jia M."/>
            <person name="Yu X."/>
            <person name="Wang X."/>
            <person name="Zhuang X."/>
            <person name="Deng Y."/>
            <person name="Bai Z."/>
        </authorList>
    </citation>
    <scope>NUCLEOTIDE SEQUENCE [LARGE SCALE GENOMIC DNA]</scope>
    <source>
        <strain evidence="8 9">QH-11</strain>
    </source>
</reference>
<dbReference type="OrthoDB" id="3712305at2"/>